<dbReference type="InterPro" id="IPR016163">
    <property type="entry name" value="Ald_DH_C"/>
</dbReference>
<dbReference type="PROSITE" id="PS00070">
    <property type="entry name" value="ALDEHYDE_DEHYDR_CYS"/>
    <property type="match status" value="1"/>
</dbReference>
<organism evidence="7 8">
    <name type="scientific">Hydra vulgaris</name>
    <name type="common">Hydra</name>
    <name type="synonym">Hydra attenuata</name>
    <dbReference type="NCBI Taxonomy" id="6087"/>
    <lineage>
        <taxon>Eukaryota</taxon>
        <taxon>Metazoa</taxon>
        <taxon>Cnidaria</taxon>
        <taxon>Hydrozoa</taxon>
        <taxon>Hydroidolina</taxon>
        <taxon>Anthoathecata</taxon>
        <taxon>Aplanulata</taxon>
        <taxon>Hydridae</taxon>
        <taxon>Hydra</taxon>
    </lineage>
</organism>
<dbReference type="InterPro" id="IPR016161">
    <property type="entry name" value="Ald_DH/histidinol_DH"/>
</dbReference>
<dbReference type="InterPro" id="IPR015590">
    <property type="entry name" value="Aldehyde_DH_dom"/>
</dbReference>
<evidence type="ECO:0000313" key="8">
    <source>
        <dbReference type="RefSeq" id="XP_065652251.1"/>
    </source>
</evidence>
<gene>
    <name evidence="8" type="primary">LOC101235794</name>
</gene>
<evidence type="ECO:0000259" key="6">
    <source>
        <dbReference type="Pfam" id="PF00171"/>
    </source>
</evidence>
<protein>
    <submittedName>
        <fullName evidence="8">2-aminomuconic semialdehyde dehydrogenase isoform X2</fullName>
    </submittedName>
</protein>
<dbReference type="PROSITE" id="PS00687">
    <property type="entry name" value="ALDEHYDE_DEHYDR_GLU"/>
    <property type="match status" value="1"/>
</dbReference>
<evidence type="ECO:0000256" key="3">
    <source>
        <dbReference type="ARBA" id="ARBA00023027"/>
    </source>
</evidence>
<dbReference type="Proteomes" id="UP001652625">
    <property type="component" value="Chromosome 04"/>
</dbReference>
<comment type="similarity">
    <text evidence="1 5">Belongs to the aldehyde dehydrogenase family.</text>
</comment>
<dbReference type="InterPro" id="IPR029510">
    <property type="entry name" value="Ald_DH_CS_GLU"/>
</dbReference>
<dbReference type="RefSeq" id="XP_065652251.1">
    <property type="nucleotide sequence ID" value="XM_065796179.1"/>
</dbReference>
<dbReference type="GeneID" id="101235794"/>
<keyword evidence="2 5" id="KW-0560">Oxidoreductase</keyword>
<dbReference type="SUPFAM" id="SSF53720">
    <property type="entry name" value="ALDH-like"/>
    <property type="match status" value="1"/>
</dbReference>
<sequence length="481" mass="53403">MLVLQNFINGKFVDGKKFIDGFDPSNGKIYVQIPDSDNEEVEMAVNAAKSAFLGWKTFSSEARSKIMLKVADIIESRIDEFALAESKDQGKPVWLAKQVDIPRVVHNFRFFASAILHTLNHSTQQPEFDVLNYTVNMPCGVVGLITPWNLPLYLLSFKLAPAIACGCCVVAKPSEMTSVTAWMLCNVLSEAGLPPGVVNIVFGTGKLTGNAIVTHPEIKTLSFTGSTVTGKYIMEKSSSLMRKVSLELGGKNAAVIFPDVNIEKCLLTCVRSAFTNQGEVCLCTSRLFVHQDIYKMFCERYVSLIRELKVGNPCEVSTKIGALVSKEHLEKVKSYIKYAIEDGGTILCGETIDCLDLPEEIKEGYYFQPTVLVNLSDMSRCMQEEIFGPVVCISPFTTEEEVISRVNNVPYGLSACVWSQNASTLQRVSGKLDVGTVWCNCWMIRDLRMPFGGMKMSGLGREGQDHSFDFFMEKKTICMQF</sequence>
<evidence type="ECO:0000256" key="1">
    <source>
        <dbReference type="ARBA" id="ARBA00009986"/>
    </source>
</evidence>
<feature type="domain" description="Aldehyde dehydrogenase" evidence="6">
    <location>
        <begin position="16"/>
        <end position="477"/>
    </location>
</feature>
<proteinExistence type="inferred from homology"/>
<dbReference type="InterPro" id="IPR016162">
    <property type="entry name" value="Ald_DH_N"/>
</dbReference>
<dbReference type="Gene3D" id="3.40.605.10">
    <property type="entry name" value="Aldehyde Dehydrogenase, Chain A, domain 1"/>
    <property type="match status" value="1"/>
</dbReference>
<dbReference type="Pfam" id="PF00171">
    <property type="entry name" value="Aldedh"/>
    <property type="match status" value="1"/>
</dbReference>
<dbReference type="PANTHER" id="PTHR43720">
    <property type="entry name" value="2-AMINOMUCONIC SEMIALDEHYDE DEHYDROGENASE"/>
    <property type="match status" value="1"/>
</dbReference>
<dbReference type="CDD" id="cd07093">
    <property type="entry name" value="ALDH_F8_HMSADH"/>
    <property type="match status" value="1"/>
</dbReference>
<evidence type="ECO:0000313" key="7">
    <source>
        <dbReference type="Proteomes" id="UP001652625"/>
    </source>
</evidence>
<feature type="active site" evidence="4">
    <location>
        <position position="247"/>
    </location>
</feature>
<evidence type="ECO:0000256" key="2">
    <source>
        <dbReference type="ARBA" id="ARBA00023002"/>
    </source>
</evidence>
<keyword evidence="7" id="KW-1185">Reference proteome</keyword>
<dbReference type="Gene3D" id="3.40.309.10">
    <property type="entry name" value="Aldehyde Dehydrogenase, Chain A, domain 2"/>
    <property type="match status" value="1"/>
</dbReference>
<dbReference type="PANTHER" id="PTHR43720:SF2">
    <property type="entry name" value="2-AMINOMUCONIC SEMIALDEHYDE DEHYDROGENASE"/>
    <property type="match status" value="1"/>
</dbReference>
<keyword evidence="3" id="KW-0520">NAD</keyword>
<accession>A0ABM4BSX5</accession>
<evidence type="ECO:0000256" key="5">
    <source>
        <dbReference type="RuleBase" id="RU003345"/>
    </source>
</evidence>
<dbReference type="InterPro" id="IPR016160">
    <property type="entry name" value="Ald_DH_CS_CYS"/>
</dbReference>
<evidence type="ECO:0000256" key="4">
    <source>
        <dbReference type="PROSITE-ProRule" id="PRU10007"/>
    </source>
</evidence>
<reference evidence="8" key="1">
    <citation type="submission" date="2025-08" db="UniProtKB">
        <authorList>
            <consortium name="RefSeq"/>
        </authorList>
    </citation>
    <scope>IDENTIFICATION</scope>
</reference>
<name>A0ABM4BSX5_HYDVU</name>